<proteinExistence type="predicted"/>
<evidence type="ECO:0000259" key="3">
    <source>
        <dbReference type="Pfam" id="PF00149"/>
    </source>
</evidence>
<comment type="caution">
    <text evidence="4">The sequence shown here is derived from an EMBL/GenBank/DDBJ whole genome shotgun (WGS) entry which is preliminary data.</text>
</comment>
<evidence type="ECO:0000313" key="6">
    <source>
        <dbReference type="Proteomes" id="UP001642409"/>
    </source>
</evidence>
<keyword evidence="6" id="KW-1185">Reference proteome</keyword>
<feature type="region of interest" description="Disordered" evidence="1">
    <location>
        <begin position="1"/>
        <end position="23"/>
    </location>
</feature>
<dbReference type="AlphaFoldDB" id="A0AA86UUL2"/>
<dbReference type="InterPro" id="IPR029052">
    <property type="entry name" value="Metallo-depent_PP-like"/>
</dbReference>
<sequence>MERQNQDGITTADVSSEISTAQEETVNVDRKTACIQEEILQNSPKNSNSAWVSYLNVFHYIVAALFSAITVYSFVQYSRIGLLLNQAIISVVFAFVYIVCLILQAIYVKKSKIVLFKTLMIVSIATLVATLPISIWLLVDVITTLPELPTFCYGPLAFIHENGTNIHWCTYKPTSTYLQGQESTTGPKSNYHSVFVNKTQFDYQIPGMDTQFTYSLALQISKFVVMADTHTNSHYLSTMDTDFDLLVHCGDMSSGGRINEFALGFAGFPTKPVLMVMGNHDKISGQFQQVNQREYNYYQQVRNIGIFFVYVQSGLDANAFQFLEDNAVLGYGADHIFIVVHHPVYSTGGDGSTESISKKMEQFIDSHPQLKFRAQFSGHDHVFAAFKRGQGYYFVNGAGGGGGDTMRDPTTYAGQRVWPADELHGPLTYLDEYCYGYEYHQDSWLKFTRTEVNFEASKIVYNIRDLDTGSILMSYDQPF</sequence>
<dbReference type="CDD" id="cd00838">
    <property type="entry name" value="MPP_superfamily"/>
    <property type="match status" value="1"/>
</dbReference>
<dbReference type="Pfam" id="PF00149">
    <property type="entry name" value="Metallophos"/>
    <property type="match status" value="1"/>
</dbReference>
<dbReference type="GO" id="GO:0016787">
    <property type="term" value="F:hydrolase activity"/>
    <property type="evidence" value="ECO:0007669"/>
    <property type="project" value="InterPro"/>
</dbReference>
<reference evidence="5 6" key="2">
    <citation type="submission" date="2024-07" db="EMBL/GenBank/DDBJ databases">
        <authorList>
            <person name="Akdeniz Z."/>
        </authorList>
    </citation>
    <scope>NUCLEOTIDE SEQUENCE [LARGE SCALE GENOMIC DNA]</scope>
</reference>
<dbReference type="EMBL" id="CAXDID020000374">
    <property type="protein sequence ID" value="CAL6083753.1"/>
    <property type="molecule type" value="Genomic_DNA"/>
</dbReference>
<evidence type="ECO:0000256" key="1">
    <source>
        <dbReference type="SAM" id="MobiDB-lite"/>
    </source>
</evidence>
<keyword evidence="2" id="KW-1133">Transmembrane helix</keyword>
<feature type="transmembrane region" description="Helical" evidence="2">
    <location>
        <begin position="87"/>
        <end position="107"/>
    </location>
</feature>
<keyword evidence="2" id="KW-0472">Membrane</keyword>
<dbReference type="Gene3D" id="3.60.21.10">
    <property type="match status" value="1"/>
</dbReference>
<dbReference type="Proteomes" id="UP001642409">
    <property type="component" value="Unassembled WGS sequence"/>
</dbReference>
<dbReference type="InterPro" id="IPR004843">
    <property type="entry name" value="Calcineurin-like_PHP"/>
</dbReference>
<evidence type="ECO:0000256" key="2">
    <source>
        <dbReference type="SAM" id="Phobius"/>
    </source>
</evidence>
<keyword evidence="2" id="KW-0812">Transmembrane</keyword>
<gene>
    <name evidence="4" type="ORF">HINF_LOCUS60015</name>
    <name evidence="5" type="ORF">HINF_LOCUS61876</name>
</gene>
<dbReference type="SUPFAM" id="SSF56300">
    <property type="entry name" value="Metallo-dependent phosphatases"/>
    <property type="match status" value="1"/>
</dbReference>
<feature type="domain" description="Calcineurin-like phosphoesterase" evidence="3">
    <location>
        <begin position="222"/>
        <end position="382"/>
    </location>
</feature>
<dbReference type="EMBL" id="CATOUU010001108">
    <property type="protein sequence ID" value="CAI9972370.1"/>
    <property type="molecule type" value="Genomic_DNA"/>
</dbReference>
<evidence type="ECO:0000313" key="4">
    <source>
        <dbReference type="EMBL" id="CAI9972370.1"/>
    </source>
</evidence>
<organism evidence="4">
    <name type="scientific">Hexamita inflata</name>
    <dbReference type="NCBI Taxonomy" id="28002"/>
    <lineage>
        <taxon>Eukaryota</taxon>
        <taxon>Metamonada</taxon>
        <taxon>Diplomonadida</taxon>
        <taxon>Hexamitidae</taxon>
        <taxon>Hexamitinae</taxon>
        <taxon>Hexamita</taxon>
    </lineage>
</organism>
<evidence type="ECO:0000313" key="5">
    <source>
        <dbReference type="EMBL" id="CAL6083753.1"/>
    </source>
</evidence>
<name>A0AA86UUL2_9EUKA</name>
<feature type="transmembrane region" description="Helical" evidence="2">
    <location>
        <begin position="119"/>
        <end position="139"/>
    </location>
</feature>
<protein>
    <submittedName>
        <fullName evidence="4">Alkaline phosphatase</fullName>
    </submittedName>
    <submittedName>
        <fullName evidence="5">Alkaline_phosphatase</fullName>
    </submittedName>
</protein>
<reference evidence="4" key="1">
    <citation type="submission" date="2023-06" db="EMBL/GenBank/DDBJ databases">
        <authorList>
            <person name="Kurt Z."/>
        </authorList>
    </citation>
    <scope>NUCLEOTIDE SEQUENCE</scope>
</reference>
<accession>A0AA86UUL2</accession>
<feature type="transmembrane region" description="Helical" evidence="2">
    <location>
        <begin position="51"/>
        <end position="75"/>
    </location>
</feature>